<dbReference type="Gene3D" id="3.90.70.10">
    <property type="entry name" value="Cysteine proteinases"/>
    <property type="match status" value="1"/>
</dbReference>
<proteinExistence type="predicted"/>
<feature type="compositionally biased region" description="Pro residues" evidence="1">
    <location>
        <begin position="227"/>
        <end position="244"/>
    </location>
</feature>
<reference evidence="3 4" key="1">
    <citation type="submission" date="2021-03" db="EMBL/GenBank/DDBJ databases">
        <authorList>
            <person name="Grouzdev D.S."/>
        </authorList>
    </citation>
    <scope>NUCLEOTIDE SEQUENCE [LARGE SCALE GENOMIC DNA]</scope>
    <source>
        <strain evidence="3 4">M50-1</strain>
    </source>
</reference>
<comment type="caution">
    <text evidence="3">The sequence shown here is derived from an EMBL/GenBank/DDBJ whole genome shotgun (WGS) entry which is preliminary data.</text>
</comment>
<evidence type="ECO:0000313" key="3">
    <source>
        <dbReference type="EMBL" id="MBP1464948.1"/>
    </source>
</evidence>
<feature type="region of interest" description="Disordered" evidence="1">
    <location>
        <begin position="215"/>
        <end position="250"/>
    </location>
</feature>
<protein>
    <recommendedName>
        <fullName evidence="2">Peptidase C39-like domain-containing protein</fullName>
    </recommendedName>
</protein>
<dbReference type="EMBL" id="SIJK02000005">
    <property type="protein sequence ID" value="MBP1464948.1"/>
    <property type="molecule type" value="Genomic_DNA"/>
</dbReference>
<sequence length="1510" mass="163307">MSPLQATSKYKRLIVQGFVLFACIVALLYLSTVVEAQRNYAFIASTEPAAMPQQAQLTQAIAEIPVPSFKQRDYADRLGSTSCGLTIASHGCTITSLAMVYNYHQPDYTNPPSLNNCISERGGFSGCLLNWGGLCAPEGVSVDASRRWQSANSSEIDSYLQQRLPVIVGLGIPGQNSYHWVVIIGKRSNGLYITRDPENTNPDRSISEINSIITINGPRGGDTNQPIPTPTPGQPPPPPPPAPNCSPQNLSARIEGRTAHLDWADVTCAGTRGYTLHVTRGSGPEDGIILDTGVTPSNYSFSFPEDGTYSWHVASWQGNTRSAWSSRQIVIGGGSNPPPSGCGPVGMVEPHAGATVGDSPLFRWEPVSCAGNTYVLRVKTVADMHGGGETVLNRSGVQDTVFYGKPEHFPSRFYGRTLYWSVIPEVSGGQWSPARPFVINPNRPPAISFASANGQPLPAENSPLWANQANWLFAGAASDPDGRVTRVELHCAHCEGAGNLASENLSGTSWQHERHNMVGQNLIAFVATDEKGATVRSRLLDLRIDLSAPTSTPALNGEANPSRWRTWYNTPQQLHIRAVDGGNGQAISQVREVRTWLRGPGIDERRTWPGSEALLSLEHDGVWTIEYQALDNVGNLEAARQLVVRIDRTPPTPPAEASELGGTSDSVWQRDVSTPVFRWSNGSDAGAGLARTELRLMTSDGRLINTLSYTGAAPPNWSPAPEGLLTGSYNLLGRSVDHAGNASAEVRLFTFRYDRTPPENPAALSHAAGVENERWQRTACQADFSWVRPHDEGSGVAGYEANWRIDDGRRVTENSATLTSERFQSDSPPCDEGSVYTNTLFIRTRDAVGNLSERTTAFTLRYDNDPPTVAIRFSGGITETAQTRVTLELEAADRGSGVAAMRFSGDGSTWTEWEAFASTKIWQIPGISRQSWTVYAQVRDQVGLSSEVAVSTVKLNVNRRYPRSANFRLFASSFDGGNAEAGSASFFGRGTLGQGYSTSAMQSTSYVISSGYETALRAIPLIVPGSERFTATGGSMSAGTGAIPLSSGSFQMQNSIGQAALPNNQATLSSQQFQHRPGFLADFPISAVALLPVGPEPEPMPTPACPFATIQINGGANYTQQAAVNLTLCAPFAEAMRLSSDPTFADRDWEPYAKQRNWLLTTTGDPAAPRMVYVWFRNADGTILGSYSAAIIYDAVAPVSSAWVEGSMESLSPASSRQNTFNDQSRPSTSDPIVTAGAITLQIIGQDTVSGLSELQLSEQADFADAVWMAYDPQQAWTFEGDDRSGTLYVRSRDRAGNLSEVSTIPFVLDTTAPYGSIMLDNPIISGDTTSFLIYLEAEDDGSGVEALRVSGDPDFGDAAWQPYRERVVWNVPNPLPASGTIYVQFRDEAGNLSEVYAKLYVLDTTAPRLLGSLVDQSSTIPQLSLLIEDDRAGMAWVYLSNDPAMVEGVAVVRYTDEAIPWVFDPRQVVWVMLTDAVGNRSEPYAIPLPVSVESSEEPAARVYLPSIMR</sequence>
<feature type="domain" description="Peptidase C39-like" evidence="2">
    <location>
        <begin position="65"/>
        <end position="197"/>
    </location>
</feature>
<gene>
    <name evidence="3" type="ORF">EYB53_004420</name>
</gene>
<dbReference type="InterPro" id="IPR039564">
    <property type="entry name" value="Peptidase_C39-like"/>
</dbReference>
<dbReference type="InterPro" id="IPR013783">
    <property type="entry name" value="Ig-like_fold"/>
</dbReference>
<evidence type="ECO:0000313" key="4">
    <source>
        <dbReference type="Proteomes" id="UP001193081"/>
    </source>
</evidence>
<organism evidence="3 4">
    <name type="scientific">Candidatus Chloroploca mongolica</name>
    <dbReference type="NCBI Taxonomy" id="2528176"/>
    <lineage>
        <taxon>Bacteria</taxon>
        <taxon>Bacillati</taxon>
        <taxon>Chloroflexota</taxon>
        <taxon>Chloroflexia</taxon>
        <taxon>Chloroflexales</taxon>
        <taxon>Chloroflexineae</taxon>
        <taxon>Oscillochloridaceae</taxon>
        <taxon>Candidatus Chloroploca</taxon>
    </lineage>
</organism>
<dbReference type="Gene3D" id="2.60.40.10">
    <property type="entry name" value="Immunoglobulins"/>
    <property type="match status" value="2"/>
</dbReference>
<name>A0ABS4D684_9CHLR</name>
<evidence type="ECO:0000259" key="2">
    <source>
        <dbReference type="Pfam" id="PF13529"/>
    </source>
</evidence>
<dbReference type="Pfam" id="PF13529">
    <property type="entry name" value="Peptidase_C39_2"/>
    <property type="match status" value="1"/>
</dbReference>
<keyword evidence="4" id="KW-1185">Reference proteome</keyword>
<dbReference type="Proteomes" id="UP001193081">
    <property type="component" value="Unassembled WGS sequence"/>
</dbReference>
<evidence type="ECO:0000256" key="1">
    <source>
        <dbReference type="SAM" id="MobiDB-lite"/>
    </source>
</evidence>
<dbReference type="RefSeq" id="WP_135477016.1">
    <property type="nucleotide sequence ID" value="NZ_SIJK02000005.1"/>
</dbReference>
<accession>A0ABS4D684</accession>